<gene>
    <name evidence="8" type="ORF">SADUNF_Sadunf07G0013800</name>
</gene>
<feature type="transmembrane region" description="Helical" evidence="7">
    <location>
        <begin position="346"/>
        <end position="365"/>
    </location>
</feature>
<feature type="region of interest" description="Disordered" evidence="6">
    <location>
        <begin position="46"/>
        <end position="71"/>
    </location>
</feature>
<feature type="transmembrane region" description="Helical" evidence="7">
    <location>
        <begin position="322"/>
        <end position="340"/>
    </location>
</feature>
<comment type="subcellular location">
    <subcellularLocation>
        <location evidence="1">Membrane</location>
        <topology evidence="1">Multi-pass membrane protein</topology>
    </subcellularLocation>
</comment>
<evidence type="ECO:0000313" key="8">
    <source>
        <dbReference type="EMBL" id="KAF9678235.1"/>
    </source>
</evidence>
<dbReference type="PANTHER" id="PTHR17920:SF3">
    <property type="entry name" value="TRANSMEMBRANE AND COILED-COIL DOMAIN-CONTAINING PROTEIN 4"/>
    <property type="match status" value="1"/>
</dbReference>
<dbReference type="Pfam" id="PF05277">
    <property type="entry name" value="DUF726"/>
    <property type="match status" value="1"/>
</dbReference>
<evidence type="ECO:0000256" key="7">
    <source>
        <dbReference type="SAM" id="Phobius"/>
    </source>
</evidence>
<evidence type="ECO:0008006" key="10">
    <source>
        <dbReference type="Google" id="ProtNLM"/>
    </source>
</evidence>
<feature type="compositionally biased region" description="Basic and acidic residues" evidence="6">
    <location>
        <begin position="166"/>
        <end position="177"/>
    </location>
</feature>
<organism evidence="8 9">
    <name type="scientific">Salix dunnii</name>
    <dbReference type="NCBI Taxonomy" id="1413687"/>
    <lineage>
        <taxon>Eukaryota</taxon>
        <taxon>Viridiplantae</taxon>
        <taxon>Streptophyta</taxon>
        <taxon>Embryophyta</taxon>
        <taxon>Tracheophyta</taxon>
        <taxon>Spermatophyta</taxon>
        <taxon>Magnoliopsida</taxon>
        <taxon>eudicotyledons</taxon>
        <taxon>Gunneridae</taxon>
        <taxon>Pentapetalae</taxon>
        <taxon>rosids</taxon>
        <taxon>fabids</taxon>
        <taxon>Malpighiales</taxon>
        <taxon>Salicaceae</taxon>
        <taxon>Saliceae</taxon>
        <taxon>Salix</taxon>
    </lineage>
</organism>
<comment type="similarity">
    <text evidence="2">Belongs to the TMCO4 family.</text>
</comment>
<evidence type="ECO:0000256" key="1">
    <source>
        <dbReference type="ARBA" id="ARBA00004141"/>
    </source>
</evidence>
<keyword evidence="5 7" id="KW-0472">Membrane</keyword>
<evidence type="ECO:0000256" key="2">
    <source>
        <dbReference type="ARBA" id="ARBA00009824"/>
    </source>
</evidence>
<reference evidence="8 9" key="1">
    <citation type="submission" date="2020-10" db="EMBL/GenBank/DDBJ databases">
        <title>Plant Genome Project.</title>
        <authorList>
            <person name="Zhang R.-G."/>
        </authorList>
    </citation>
    <scope>NUCLEOTIDE SEQUENCE [LARGE SCALE GENOMIC DNA]</scope>
    <source>
        <strain evidence="8">FAFU-HL-1</strain>
        <tissue evidence="8">Leaf</tissue>
    </source>
</reference>
<feature type="compositionally biased region" description="Polar residues" evidence="6">
    <location>
        <begin position="178"/>
        <end position="197"/>
    </location>
</feature>
<dbReference type="OrthoDB" id="277931at2759"/>
<sequence length="688" mass="74780">MSTTSSTTAKSFLSTTQRYAAGALFAIALHQAQIHQTRPLGLSYDDSVQEERTSCSSSNSNGSSSDSVSEDPELWIHENSGLLRPVFRFLEVESVAWTGLEETAGGSPAKHHVGAFMRLLSEENGDASSSSSQSSDQEVALSKAVDVMEETMGANPVSSQSKKEKHKEYETQCREKLSTGSEVKSTSEVENEPPQTAQERDCHSADVSDAPRDSGLKHDETPVEEEKMLSNHRKVTVLYEILSACLADRREENKKHTRKRNGYDARHRVALRLLATWLDIKWTKMEAIELMVACSAMAVAKEEASKEETKSPKNKWAKWKRGGIIGAAAITGGTLLAITGGLAAPAIAAGFGALAPTLGTIIPVIGASSKGTRPKVLDDCLVMNNTCLPVDIFVQSAAGAGLVGTKMARRTGSVDEFEFKAIGDNHNQGRLAVGIMVSGCVFDEGDFIKPWEGQNDNLEKYALQWESKNLIAVSTAIQDWLTSRIAMEFMRQGAMLTVLSTLLAALAWPATLLAATDFIDSKWTIAIDRCDKAGKLLAEVLLKGLQGNRPVTLVGYSLGARVIFKCLETLAETEHSAEVVERVVLLGAPISIRDQKWEAARKMVAGRFVNAYSTSDWTLGVAFRASLLTQGLAGIQPIDVPGIENVDVTDIVEGHSSYLWATQQILEQLELDAYYPVFRSPNPPERTD</sequence>
<dbReference type="Gene3D" id="3.40.50.1820">
    <property type="entry name" value="alpha/beta hydrolase"/>
    <property type="match status" value="1"/>
</dbReference>
<dbReference type="Proteomes" id="UP000657918">
    <property type="component" value="Unassembled WGS sequence"/>
</dbReference>
<feature type="region of interest" description="Disordered" evidence="6">
    <location>
        <begin position="152"/>
        <end position="228"/>
    </location>
</feature>
<protein>
    <recommendedName>
        <fullName evidence="10">Transmembrane and coiled-coil domain-containing protein 4</fullName>
    </recommendedName>
</protein>
<accession>A0A835K0Y4</accession>
<keyword evidence="4 7" id="KW-1133">Transmembrane helix</keyword>
<evidence type="ECO:0000256" key="5">
    <source>
        <dbReference type="ARBA" id="ARBA00023136"/>
    </source>
</evidence>
<dbReference type="EMBL" id="JADGMS010000007">
    <property type="protein sequence ID" value="KAF9678235.1"/>
    <property type="molecule type" value="Genomic_DNA"/>
</dbReference>
<dbReference type="AlphaFoldDB" id="A0A835K0Y4"/>
<evidence type="ECO:0000256" key="3">
    <source>
        <dbReference type="ARBA" id="ARBA00022692"/>
    </source>
</evidence>
<comment type="caution">
    <text evidence="8">The sequence shown here is derived from an EMBL/GenBank/DDBJ whole genome shotgun (WGS) entry which is preliminary data.</text>
</comment>
<dbReference type="GO" id="GO:0016020">
    <property type="term" value="C:membrane"/>
    <property type="evidence" value="ECO:0007669"/>
    <property type="project" value="UniProtKB-SubCell"/>
</dbReference>
<proteinExistence type="inferred from homology"/>
<dbReference type="PANTHER" id="PTHR17920">
    <property type="entry name" value="TRANSMEMBRANE AND COILED-COIL DOMAIN-CONTAINING PROTEIN 4 TMCO4"/>
    <property type="match status" value="1"/>
</dbReference>
<evidence type="ECO:0000256" key="6">
    <source>
        <dbReference type="SAM" id="MobiDB-lite"/>
    </source>
</evidence>
<dbReference type="SUPFAM" id="SSF53474">
    <property type="entry name" value="alpha/beta-Hydrolases"/>
    <property type="match status" value="1"/>
</dbReference>
<feature type="compositionally biased region" description="Basic and acidic residues" evidence="6">
    <location>
        <begin position="198"/>
        <end position="228"/>
    </location>
</feature>
<keyword evidence="9" id="KW-1185">Reference proteome</keyword>
<keyword evidence="3 7" id="KW-0812">Transmembrane</keyword>
<dbReference type="InterPro" id="IPR007941">
    <property type="entry name" value="DUF726"/>
</dbReference>
<feature type="transmembrane region" description="Helical" evidence="7">
    <location>
        <begin position="494"/>
        <end position="515"/>
    </location>
</feature>
<dbReference type="InterPro" id="IPR029058">
    <property type="entry name" value="AB_hydrolase_fold"/>
</dbReference>
<evidence type="ECO:0000313" key="9">
    <source>
        <dbReference type="Proteomes" id="UP000657918"/>
    </source>
</evidence>
<feature type="compositionally biased region" description="Low complexity" evidence="6">
    <location>
        <begin position="54"/>
        <end position="67"/>
    </location>
</feature>
<name>A0A835K0Y4_9ROSI</name>
<evidence type="ECO:0000256" key="4">
    <source>
        <dbReference type="ARBA" id="ARBA00022989"/>
    </source>
</evidence>